<dbReference type="Pfam" id="PF08447">
    <property type="entry name" value="PAS_3"/>
    <property type="match status" value="1"/>
</dbReference>
<feature type="domain" description="Histidine kinase" evidence="13">
    <location>
        <begin position="1518"/>
        <end position="1712"/>
    </location>
</feature>
<keyword evidence="11" id="KW-0175">Coiled coil</keyword>
<dbReference type="Pfam" id="PF00989">
    <property type="entry name" value="PAS"/>
    <property type="match status" value="1"/>
</dbReference>
<reference evidence="17" key="1">
    <citation type="submission" date="2019-10" db="EMBL/GenBank/DDBJ databases">
        <authorList>
            <consortium name="Genoscope - CEA"/>
            <person name="William W."/>
        </authorList>
    </citation>
    <scope>NUCLEOTIDE SEQUENCE [LARGE SCALE GENOMIC DNA]</scope>
    <source>
        <strain evidence="17">BBR_PRJEB10992</strain>
    </source>
</reference>
<keyword evidence="8" id="KW-0067">ATP-binding</keyword>
<feature type="domain" description="CBS" evidence="16">
    <location>
        <begin position="166"/>
        <end position="224"/>
    </location>
</feature>
<evidence type="ECO:0000256" key="3">
    <source>
        <dbReference type="ARBA" id="ARBA00012438"/>
    </source>
</evidence>
<keyword evidence="18" id="KW-1185">Reference proteome</keyword>
<feature type="domain" description="CBS" evidence="16">
    <location>
        <begin position="100"/>
        <end position="157"/>
    </location>
</feature>
<proteinExistence type="inferred from homology"/>
<keyword evidence="6" id="KW-0547">Nucleotide-binding</keyword>
<dbReference type="RefSeq" id="WP_083626895.1">
    <property type="nucleotide sequence ID" value="NZ_LR734888.1"/>
</dbReference>
<feature type="domain" description="PAC" evidence="15">
    <location>
        <begin position="1338"/>
        <end position="1390"/>
    </location>
</feature>
<dbReference type="SMART" id="SM00091">
    <property type="entry name" value="PAS"/>
    <property type="match status" value="6"/>
</dbReference>
<dbReference type="InterPro" id="IPR000644">
    <property type="entry name" value="CBS_dom"/>
</dbReference>
<dbReference type="InterPro" id="IPR011495">
    <property type="entry name" value="Sig_transdc_His_kin_sub2_dim/P"/>
</dbReference>
<dbReference type="GO" id="GO:0005524">
    <property type="term" value="F:ATP binding"/>
    <property type="evidence" value="ECO:0007669"/>
    <property type="project" value="UniProtKB-KW"/>
</dbReference>
<dbReference type="InterPro" id="IPR036890">
    <property type="entry name" value="HATPase_C_sf"/>
</dbReference>
<feature type="domain" description="PAS" evidence="14">
    <location>
        <begin position="331"/>
        <end position="376"/>
    </location>
</feature>
<feature type="domain" description="Phytochrome chromophore attachment site" evidence="12">
    <location>
        <begin position="476"/>
        <end position="617"/>
    </location>
</feature>
<dbReference type="InterPro" id="IPR029016">
    <property type="entry name" value="GAF-like_dom_sf"/>
</dbReference>
<evidence type="ECO:0000313" key="17">
    <source>
        <dbReference type="EMBL" id="VXD25603.1"/>
    </source>
</evidence>
<name>A0A7Z9C1H8_9CYAN</name>
<feature type="domain" description="CBS" evidence="16">
    <location>
        <begin position="233"/>
        <end position="294"/>
    </location>
</feature>
<feature type="domain" description="PAC" evidence="15">
    <location>
        <begin position="1067"/>
        <end position="1119"/>
    </location>
</feature>
<gene>
    <name evidence="17" type="ORF">PL8927_900004</name>
</gene>
<dbReference type="InterPro" id="IPR013767">
    <property type="entry name" value="PAS_fold"/>
</dbReference>
<dbReference type="SMART" id="SM00116">
    <property type="entry name" value="CBS"/>
    <property type="match status" value="4"/>
</dbReference>
<dbReference type="InterPro" id="IPR003018">
    <property type="entry name" value="GAF"/>
</dbReference>
<evidence type="ECO:0000256" key="7">
    <source>
        <dbReference type="ARBA" id="ARBA00022777"/>
    </source>
</evidence>
<comment type="caution">
    <text evidence="17">The sequence shown here is derived from an EMBL/GenBank/DDBJ whole genome shotgun (WGS) entry which is preliminary data.</text>
</comment>
<dbReference type="Pfam" id="PF13426">
    <property type="entry name" value="PAS_9"/>
    <property type="match status" value="3"/>
</dbReference>
<dbReference type="EC" id="2.7.13.3" evidence="3"/>
<evidence type="ECO:0000256" key="1">
    <source>
        <dbReference type="ARBA" id="ARBA00000085"/>
    </source>
</evidence>
<evidence type="ECO:0000256" key="11">
    <source>
        <dbReference type="SAM" id="Coils"/>
    </source>
</evidence>
<keyword evidence="4" id="KW-0597">Phosphoprotein</keyword>
<keyword evidence="9" id="KW-0843">Virulence</keyword>
<evidence type="ECO:0000259" key="13">
    <source>
        <dbReference type="PROSITE" id="PS50109"/>
    </source>
</evidence>
<feature type="domain" description="PAS" evidence="14">
    <location>
        <begin position="1127"/>
        <end position="1189"/>
    </location>
</feature>
<dbReference type="Pfam" id="PF07568">
    <property type="entry name" value="HisKA_2"/>
    <property type="match status" value="1"/>
</dbReference>
<dbReference type="Gene3D" id="3.10.580.10">
    <property type="entry name" value="CBS-domain"/>
    <property type="match status" value="2"/>
</dbReference>
<protein>
    <recommendedName>
        <fullName evidence="3">histidine kinase</fullName>
        <ecNumber evidence="3">2.7.13.3</ecNumber>
    </recommendedName>
</protein>
<feature type="domain" description="PAC" evidence="15">
    <location>
        <begin position="1209"/>
        <end position="1261"/>
    </location>
</feature>
<dbReference type="CDD" id="cd00130">
    <property type="entry name" value="PAS"/>
    <property type="match status" value="6"/>
</dbReference>
<dbReference type="InterPro" id="IPR013655">
    <property type="entry name" value="PAS_fold_3"/>
</dbReference>
<feature type="domain" description="PAS" evidence="14">
    <location>
        <begin position="864"/>
        <end position="935"/>
    </location>
</feature>
<evidence type="ECO:0000256" key="5">
    <source>
        <dbReference type="ARBA" id="ARBA00022679"/>
    </source>
</evidence>
<feature type="domain" description="CBS" evidence="16">
    <location>
        <begin position="15"/>
        <end position="91"/>
    </location>
</feature>
<dbReference type="InterPro" id="IPR003594">
    <property type="entry name" value="HATPase_dom"/>
</dbReference>
<dbReference type="InterPro" id="IPR001610">
    <property type="entry name" value="PAC"/>
</dbReference>
<feature type="domain" description="PAS" evidence="14">
    <location>
        <begin position="1009"/>
        <end position="1052"/>
    </location>
</feature>
<evidence type="ECO:0000256" key="2">
    <source>
        <dbReference type="ARBA" id="ARBA00006402"/>
    </source>
</evidence>
<dbReference type="PANTHER" id="PTHR41523">
    <property type="entry name" value="TWO-COMPONENT SYSTEM SENSOR PROTEIN"/>
    <property type="match status" value="1"/>
</dbReference>
<evidence type="ECO:0000259" key="16">
    <source>
        <dbReference type="PROSITE" id="PS51371"/>
    </source>
</evidence>
<evidence type="ECO:0000259" key="15">
    <source>
        <dbReference type="PROSITE" id="PS50113"/>
    </source>
</evidence>
<dbReference type="Gene3D" id="3.30.450.40">
    <property type="match status" value="2"/>
</dbReference>
<dbReference type="GO" id="GO:0004673">
    <property type="term" value="F:protein histidine kinase activity"/>
    <property type="evidence" value="ECO:0007669"/>
    <property type="project" value="UniProtKB-EC"/>
</dbReference>
<evidence type="ECO:0000256" key="4">
    <source>
        <dbReference type="ARBA" id="ARBA00022553"/>
    </source>
</evidence>
<evidence type="ECO:0000313" key="18">
    <source>
        <dbReference type="Proteomes" id="UP000184550"/>
    </source>
</evidence>
<dbReference type="Pfam" id="PF01590">
    <property type="entry name" value="GAF"/>
    <property type="match status" value="2"/>
</dbReference>
<dbReference type="PROSITE" id="PS50112">
    <property type="entry name" value="PAS"/>
    <property type="match status" value="5"/>
</dbReference>
<evidence type="ECO:0000259" key="14">
    <source>
        <dbReference type="PROSITE" id="PS50112"/>
    </source>
</evidence>
<dbReference type="SUPFAM" id="SSF55781">
    <property type="entry name" value="GAF domain-like"/>
    <property type="match status" value="2"/>
</dbReference>
<comment type="catalytic activity">
    <reaction evidence="1">
        <text>ATP + protein L-histidine = ADP + protein N-phospho-L-histidine.</text>
        <dbReference type="EC" id="2.7.13.3"/>
    </reaction>
</comment>
<dbReference type="InterPro" id="IPR005467">
    <property type="entry name" value="His_kinase_dom"/>
</dbReference>
<dbReference type="CDD" id="cd17774">
    <property type="entry name" value="CBS_two-component_sensor_histidine_kinase_repeat2"/>
    <property type="match status" value="1"/>
</dbReference>
<comment type="similarity">
    <text evidence="2">In the N-terminal section; belongs to the phytochrome family.</text>
</comment>
<dbReference type="SMART" id="SM00065">
    <property type="entry name" value="GAF"/>
    <property type="match status" value="2"/>
</dbReference>
<dbReference type="CDD" id="cd04620">
    <property type="entry name" value="CBS_two-component_sensor_histidine_kinase_repeat1"/>
    <property type="match status" value="1"/>
</dbReference>
<keyword evidence="10" id="KW-0129">CBS domain</keyword>
<dbReference type="Gene3D" id="3.30.450.20">
    <property type="entry name" value="PAS domain"/>
    <property type="match status" value="6"/>
</dbReference>
<feature type="coiled-coil region" evidence="11">
    <location>
        <begin position="854"/>
        <end position="881"/>
    </location>
</feature>
<dbReference type="Gene3D" id="3.30.565.10">
    <property type="entry name" value="Histidine kinase-like ATPase, C-terminal domain"/>
    <property type="match status" value="1"/>
</dbReference>
<dbReference type="Pfam" id="PF00571">
    <property type="entry name" value="CBS"/>
    <property type="match status" value="4"/>
</dbReference>
<keyword evidence="5" id="KW-0808">Transferase</keyword>
<dbReference type="InterPro" id="IPR046342">
    <property type="entry name" value="CBS_dom_sf"/>
</dbReference>
<dbReference type="SUPFAM" id="SSF55785">
    <property type="entry name" value="PYP-like sensor domain (PAS domain)"/>
    <property type="match status" value="6"/>
</dbReference>
<evidence type="ECO:0000259" key="12">
    <source>
        <dbReference type="PROSITE" id="PS50046"/>
    </source>
</evidence>
<dbReference type="InterPro" id="IPR016132">
    <property type="entry name" value="Phyto_chromo_attachment"/>
</dbReference>
<evidence type="ECO:0000256" key="8">
    <source>
        <dbReference type="ARBA" id="ARBA00022840"/>
    </source>
</evidence>
<evidence type="ECO:0000256" key="9">
    <source>
        <dbReference type="ARBA" id="ARBA00023026"/>
    </source>
</evidence>
<dbReference type="SUPFAM" id="SSF54631">
    <property type="entry name" value="CBS-domain pair"/>
    <property type="match status" value="2"/>
</dbReference>
<organism evidence="17 18">
    <name type="scientific">Planktothrix serta PCC 8927</name>
    <dbReference type="NCBI Taxonomy" id="671068"/>
    <lineage>
        <taxon>Bacteria</taxon>
        <taxon>Bacillati</taxon>
        <taxon>Cyanobacteriota</taxon>
        <taxon>Cyanophyceae</taxon>
        <taxon>Oscillatoriophycideae</taxon>
        <taxon>Oscillatoriales</taxon>
        <taxon>Microcoleaceae</taxon>
        <taxon>Planktothrix</taxon>
    </lineage>
</organism>
<dbReference type="InterPro" id="IPR000014">
    <property type="entry name" value="PAS"/>
</dbReference>
<dbReference type="InterPro" id="IPR000700">
    <property type="entry name" value="PAS-assoc_C"/>
</dbReference>
<accession>A0A7Z9C1H8</accession>
<dbReference type="Proteomes" id="UP000184550">
    <property type="component" value="Unassembled WGS sequence"/>
</dbReference>
<feature type="domain" description="PAC" evidence="15">
    <location>
        <begin position="940"/>
        <end position="991"/>
    </location>
</feature>
<dbReference type="Pfam" id="PF02518">
    <property type="entry name" value="HATPase_c"/>
    <property type="match status" value="1"/>
</dbReference>
<dbReference type="NCBIfam" id="TIGR00229">
    <property type="entry name" value="sensory_box"/>
    <property type="match status" value="6"/>
</dbReference>
<dbReference type="InterPro" id="IPR013656">
    <property type="entry name" value="PAS_4"/>
</dbReference>
<dbReference type="EMBL" id="CZCU02000169">
    <property type="protein sequence ID" value="VXD25603.1"/>
    <property type="molecule type" value="Genomic_DNA"/>
</dbReference>
<feature type="domain" description="PAS" evidence="14">
    <location>
        <begin position="1406"/>
        <end position="1457"/>
    </location>
</feature>
<dbReference type="PROSITE" id="PS50046">
    <property type="entry name" value="PHYTOCHROME_2"/>
    <property type="match status" value="2"/>
</dbReference>
<sequence length="1714" mass="196885">MNLTLSWLDSLETAIIPDPIRVTPDTPLDEVIGLITHARSICYLPSLESNPLENAKKEGRGSCVIVVDDNRPIGIITERNIIRWIATGKDTTKVKVAEVMSQPIVTLKHLEQQDIFAVIDQFRQYSIRHLPIVNDDKLVGLITYDTVRSCLKPGDLLQFRKVSEVMNSNVISTTASTSLLRIAQLMANHHISCVVIIDETLKLTPVGIITERDLVQFKTLGLDLEDTQAEMVMSSPLLTVRGEDTLTLAHETMECYHIGRLIITGNHGEFVGLVTRTNILQVLKPLEVYNVLEVLQKKIKQLQNEKIKLLEDRNLDLEKQVEDRNKKLFYREKEFQVIVENTPDIIFRIDLDLRYLYINAAIQKLLGVSPSDLIGKHPEDLGVDQALINLWRNVIQKAIETREEQVSEYPFPKIDSSTWHQTRLVPEYTPDGILISFLGIARDITQQKQVEEQLRQQVELEKLLYQTTVNIRQSLSLDEILKTTVNEIRLLLKCDRVLVYQFNPDKSGNVVAESVASGWDSLLKIHLEDTCFKTGGGQHYLEGQTTAINNIETAEILPCHQELLSRFQVKANLVVPIIVTDSCSKTQLWGLLIAHQCSEPRQWISTEFTLLDQLAVPISIAIQQSQLYQQIQYELNERYKAESALIQFNLELEKRVKERTLALSQTNQQLLEEIKEHRRTEKKLHRQNIKVELFTDITLNIRQSLQLEDILQTTVTEIRQILDCDRVLIYRFSSNRSGKIITESVIKPELSILDQNLNDDIFSSYSQCFYEHRTVKAINNIEDAKLSDRSECFCIRELMQQFQVKSKLIVPIFQNDQLWGLMLAHQCSIPRKWTEFEIEIMQQISDQVGIAIAQAQLLMDLQESQEQLQDLFENANDLIQLISPENGQFIYVNRAWKETLKYSDEDLKNLSIFDIIEEQYTDEYQQIFEQLKTGAISKHNSIETKFLTKTGETVILKGSANCRIEDGKPTVIRAFLRDVTAKKQAEQQLQMALQELTYHKLALDELAIVAITDANGVITYVNHKFCKLFQYSSEEALGKTHRFINSGYHPQSFFKQLWLTISQGKVWQGEIRNQAKNGDYCWVDSTIVPFVNQEGQPFQYLSIMLDITERKLAEAKLLELNQLQQAILDGANYAIISTDVNGIIQVWNRAAENLLGYQAQEVINKKTPAIIHNSQEIIERSYSLSLELGTPIEPGFEVFVAKSRIGKKEEREWIYVHKDGTHFPVLLSISTLRDQTGNISGFLGIAQDLRERKRTEAEIKVAQERFQLAIQAAQDGFWDWDFVTDSIYFSPRWKEMIGYNNDELPNELSSWEKVIFEEDRIEAIKLITDYNQGRINRFQAVQRFHHKNGSTVYILSRAIHLKDEQGKVIRMVGAHTDITELQKAQEVLKQQLAAIEAAIDGIAILEEGQYIYLNQAHVKLFGYTHPEELLGKSWAELYKPEQLDYFQQHIFPILSQQRHWQGEATAKRKDGSTFTEEVSLTLTDDDLLICVCRDVTERLKAEEKIKASLQEKEVLLREIHHRVKNNLYVISNLLDLQADTLEQEEQRNLFAESQNRIQTMALIHEQLYQSDDLSQVNFANYIQNLVEKLSLSYQTKYCEVKIILDVEPITLNLETAIPCGLLINELVTNSFKYAFPNSQYGEIKIELKLEPQQQIYLRISDNGIGIPDNVDWQDSPSLGLRLVSILGDQLEAAVEVDCSQGTSFTLTFQEQGYN</sequence>
<feature type="domain" description="PAC" evidence="15">
    <location>
        <begin position="400"/>
        <end position="456"/>
    </location>
</feature>
<feature type="coiled-coil region" evidence="11">
    <location>
        <begin position="292"/>
        <end position="327"/>
    </location>
</feature>
<evidence type="ECO:0000256" key="10">
    <source>
        <dbReference type="PROSITE-ProRule" id="PRU00703"/>
    </source>
</evidence>
<evidence type="ECO:0000256" key="6">
    <source>
        <dbReference type="ARBA" id="ARBA00022741"/>
    </source>
</evidence>
<dbReference type="Pfam" id="PF08448">
    <property type="entry name" value="PAS_4"/>
    <property type="match status" value="1"/>
</dbReference>
<dbReference type="GO" id="GO:0006355">
    <property type="term" value="P:regulation of DNA-templated transcription"/>
    <property type="evidence" value="ECO:0007669"/>
    <property type="project" value="InterPro"/>
</dbReference>
<dbReference type="PROSITE" id="PS50113">
    <property type="entry name" value="PAC"/>
    <property type="match status" value="5"/>
</dbReference>
<keyword evidence="7" id="KW-0418">Kinase</keyword>
<feature type="domain" description="Phytochrome chromophore attachment site" evidence="12">
    <location>
        <begin position="706"/>
        <end position="847"/>
    </location>
</feature>
<dbReference type="OrthoDB" id="9758522at2"/>
<dbReference type="SUPFAM" id="SSF55874">
    <property type="entry name" value="ATPase domain of HSP90 chaperone/DNA topoisomerase II/histidine kinase"/>
    <property type="match status" value="1"/>
</dbReference>
<dbReference type="SMART" id="SM00086">
    <property type="entry name" value="PAC"/>
    <property type="match status" value="6"/>
</dbReference>
<dbReference type="InterPro" id="IPR035965">
    <property type="entry name" value="PAS-like_dom_sf"/>
</dbReference>
<dbReference type="PROSITE" id="PS51371">
    <property type="entry name" value="CBS"/>
    <property type="match status" value="4"/>
</dbReference>
<dbReference type="PANTHER" id="PTHR41523:SF8">
    <property type="entry name" value="ETHYLENE RESPONSE SENSOR PROTEIN"/>
    <property type="match status" value="1"/>
</dbReference>
<dbReference type="PROSITE" id="PS50109">
    <property type="entry name" value="HIS_KIN"/>
    <property type="match status" value="1"/>
</dbReference>
<dbReference type="SMART" id="SM00387">
    <property type="entry name" value="HATPase_c"/>
    <property type="match status" value="1"/>
</dbReference>